<dbReference type="Pfam" id="PF00884">
    <property type="entry name" value="Sulfatase"/>
    <property type="match status" value="1"/>
</dbReference>
<evidence type="ECO:0000313" key="7">
    <source>
        <dbReference type="Proteomes" id="UP000193427"/>
    </source>
</evidence>
<keyword evidence="4" id="KW-1133">Transmembrane helix</keyword>
<accession>A0A1W6LCL1</accession>
<keyword evidence="3" id="KW-0812">Transmembrane</keyword>
<dbReference type="CDD" id="cd16015">
    <property type="entry name" value="LTA_synthase"/>
    <property type="match status" value="1"/>
</dbReference>
<evidence type="ECO:0000256" key="5">
    <source>
        <dbReference type="ARBA" id="ARBA00023136"/>
    </source>
</evidence>
<dbReference type="GO" id="GO:0005886">
    <property type="term" value="C:plasma membrane"/>
    <property type="evidence" value="ECO:0007669"/>
    <property type="project" value="UniProtKB-SubCell"/>
</dbReference>
<keyword evidence="7" id="KW-1185">Reference proteome</keyword>
<sequence>MRALRPGLRLALAMAAVLWVAGTLARLAFAFAFAPAATTASGLLEALVLGARYDLRIALLSVLPLWVLTLLPWVSRRIRPPRGEVTWRVLWLVACFVWLLAGVFDAGHFAYLGQRLSGMLLYLAADPREGAGMVWQSYPVGWITLGVAVALLVLDAVFRGLWSRAAAPARAPRARWPAVGGEVLVVLLALLAVHGRFSQYPLRWSDAVELSDPFGRQLALNPLQNLADTWAFRTQHLDEAGMRPDADTIRRFVGLPPLAASEPVSFLRSVPPKGGPVPNVVVVLLESFAGHKVGALGSPAGATPAFDALAAEGVLFTRMMSAHGHTARGVFATLTGIPDVSLQSTASRNPAATRQQVIANEFKDHEKFYFIGGSTSWANVRGLLTASIDGLEIYEQGRLASPSEDVWGVSDRNLLREANEVFRTRKQPFFAVVQTSGNHRPYTIPAADRAEFKPAPRSAEALKAQGFISVEEYEAFAYLDWCIGRFMADARKEPYFANTIFAFVGDHGIIGPTGSHLPKSWHDLAITQGHTPFLVVAPGRVSPRRIDHWAQQVDVMPTLASLAGIGYRNTTLGRDLLDPAFDDARVAFTFQFGGPGQAGVLVGDRFLVDRPPLAVFDIQAADPSVDRVASSDEETVRRVREWGSFPRAYANAALYLQTHNRRLDGR</sequence>
<protein>
    <submittedName>
        <fullName evidence="6">Uncharacterized protein</fullName>
    </submittedName>
</protein>
<dbReference type="InterPro" id="IPR050448">
    <property type="entry name" value="OpgB/LTA_synthase_biosynth"/>
</dbReference>
<evidence type="ECO:0000256" key="3">
    <source>
        <dbReference type="ARBA" id="ARBA00022692"/>
    </source>
</evidence>
<organism evidence="6 7">
    <name type="scientific">Piscinibacter gummiphilus</name>
    <dbReference type="NCBI Taxonomy" id="946333"/>
    <lineage>
        <taxon>Bacteria</taxon>
        <taxon>Pseudomonadati</taxon>
        <taxon>Pseudomonadota</taxon>
        <taxon>Betaproteobacteria</taxon>
        <taxon>Burkholderiales</taxon>
        <taxon>Sphaerotilaceae</taxon>
        <taxon>Piscinibacter</taxon>
    </lineage>
</organism>
<dbReference type="OrthoDB" id="9760224at2"/>
<reference evidence="6 7" key="1">
    <citation type="submission" date="2016-04" db="EMBL/GenBank/DDBJ databases">
        <title>Complete genome sequence of natural rubber-degrading, novel Gram-negative bacterium, Rhizobacter gummiphilus strain NS21.</title>
        <authorList>
            <person name="Tabata M."/>
            <person name="Kasai D."/>
            <person name="Fukuda M."/>
        </authorList>
    </citation>
    <scope>NUCLEOTIDE SEQUENCE [LARGE SCALE GENOMIC DNA]</scope>
    <source>
        <strain evidence="6 7">NS21</strain>
    </source>
</reference>
<dbReference type="KEGG" id="rgu:A4W93_19950"/>
<keyword evidence="2" id="KW-1003">Cell membrane</keyword>
<comment type="subcellular location">
    <subcellularLocation>
        <location evidence="1">Cell membrane</location>
        <topology evidence="1">Multi-pass membrane protein</topology>
    </subcellularLocation>
</comment>
<dbReference type="InterPro" id="IPR017850">
    <property type="entry name" value="Alkaline_phosphatase_core_sf"/>
</dbReference>
<evidence type="ECO:0000256" key="4">
    <source>
        <dbReference type="ARBA" id="ARBA00022989"/>
    </source>
</evidence>
<proteinExistence type="predicted"/>
<dbReference type="AlphaFoldDB" id="A0A1W6LCL1"/>
<evidence type="ECO:0000313" key="6">
    <source>
        <dbReference type="EMBL" id="ARN21986.1"/>
    </source>
</evidence>
<dbReference type="InterPro" id="IPR000917">
    <property type="entry name" value="Sulfatase_N"/>
</dbReference>
<evidence type="ECO:0000256" key="1">
    <source>
        <dbReference type="ARBA" id="ARBA00004651"/>
    </source>
</evidence>
<dbReference type="PANTHER" id="PTHR47371">
    <property type="entry name" value="LIPOTEICHOIC ACID SYNTHASE"/>
    <property type="match status" value="1"/>
</dbReference>
<dbReference type="STRING" id="946333.A4W93_19950"/>
<dbReference type="EMBL" id="CP015118">
    <property type="protein sequence ID" value="ARN21986.1"/>
    <property type="molecule type" value="Genomic_DNA"/>
</dbReference>
<dbReference type="SUPFAM" id="SSF53649">
    <property type="entry name" value="Alkaline phosphatase-like"/>
    <property type="match status" value="1"/>
</dbReference>
<keyword evidence="5" id="KW-0472">Membrane</keyword>
<dbReference type="RefSeq" id="WP_085752282.1">
    <property type="nucleotide sequence ID" value="NZ_BSPR01000006.1"/>
</dbReference>
<dbReference type="Proteomes" id="UP000193427">
    <property type="component" value="Chromosome"/>
</dbReference>
<dbReference type="Gene3D" id="3.40.720.10">
    <property type="entry name" value="Alkaline Phosphatase, subunit A"/>
    <property type="match status" value="1"/>
</dbReference>
<evidence type="ECO:0000256" key="2">
    <source>
        <dbReference type="ARBA" id="ARBA00022475"/>
    </source>
</evidence>
<dbReference type="PANTHER" id="PTHR47371:SF3">
    <property type="entry name" value="PHOSPHOGLYCEROL TRANSFERASE I"/>
    <property type="match status" value="1"/>
</dbReference>
<gene>
    <name evidence="6" type="ORF">A4W93_19950</name>
</gene>
<name>A0A1W6LCL1_9BURK</name>